<dbReference type="Gene3D" id="2.30.42.10">
    <property type="match status" value="2"/>
</dbReference>
<dbReference type="Proteomes" id="UP001061958">
    <property type="component" value="Unassembled WGS sequence"/>
</dbReference>
<evidence type="ECO:0000313" key="4">
    <source>
        <dbReference type="EMBL" id="GJQ14194.1"/>
    </source>
</evidence>
<name>A0A9C7Q1M7_9RHOD</name>
<dbReference type="InterPro" id="IPR011993">
    <property type="entry name" value="PH-like_dom_sf"/>
</dbReference>
<feature type="domain" description="PDZ" evidence="3">
    <location>
        <begin position="1167"/>
        <end position="1211"/>
    </location>
</feature>
<evidence type="ECO:0000313" key="5">
    <source>
        <dbReference type="Proteomes" id="UP001061958"/>
    </source>
</evidence>
<dbReference type="EMBL" id="BQMJ01000052">
    <property type="protein sequence ID" value="GJQ14194.1"/>
    <property type="molecule type" value="Genomic_DNA"/>
</dbReference>
<keyword evidence="5" id="KW-1185">Reference proteome</keyword>
<comment type="similarity">
    <text evidence="1">Belongs to the proteasome subunit p27 family.</text>
</comment>
<dbReference type="OrthoDB" id="72325at2759"/>
<dbReference type="InterPro" id="IPR035269">
    <property type="entry name" value="PSMD9"/>
</dbReference>
<reference evidence="4" key="2">
    <citation type="submission" date="2022-01" db="EMBL/GenBank/DDBJ databases">
        <authorList>
            <person name="Hirooka S."/>
            <person name="Miyagishima S.Y."/>
        </authorList>
    </citation>
    <scope>NUCLEOTIDE SEQUENCE</scope>
    <source>
        <strain evidence="4">NBRC 102759</strain>
    </source>
</reference>
<proteinExistence type="inferred from homology"/>
<feature type="region of interest" description="Disordered" evidence="2">
    <location>
        <begin position="1379"/>
        <end position="1408"/>
    </location>
</feature>
<dbReference type="Pfam" id="PF17820">
    <property type="entry name" value="PDZ_6"/>
    <property type="match status" value="1"/>
</dbReference>
<protein>
    <recommendedName>
        <fullName evidence="3">PDZ domain-containing protein</fullName>
    </recommendedName>
</protein>
<dbReference type="GO" id="GO:0070682">
    <property type="term" value="P:proteasome regulatory particle assembly"/>
    <property type="evidence" value="ECO:0007669"/>
    <property type="project" value="InterPro"/>
</dbReference>
<comment type="caution">
    <text evidence="4">The sequence shown here is derived from an EMBL/GenBank/DDBJ whole genome shotgun (WGS) entry which is preliminary data.</text>
</comment>
<organism evidence="4 5">
    <name type="scientific">Galdieria partita</name>
    <dbReference type="NCBI Taxonomy" id="83374"/>
    <lineage>
        <taxon>Eukaryota</taxon>
        <taxon>Rhodophyta</taxon>
        <taxon>Bangiophyceae</taxon>
        <taxon>Galdieriales</taxon>
        <taxon>Galdieriaceae</taxon>
        <taxon>Galdieria</taxon>
    </lineage>
</organism>
<evidence type="ECO:0000256" key="1">
    <source>
        <dbReference type="ARBA" id="ARBA00005256"/>
    </source>
</evidence>
<dbReference type="GO" id="GO:0005634">
    <property type="term" value="C:nucleus"/>
    <property type="evidence" value="ECO:0007669"/>
    <property type="project" value="TreeGrafter"/>
</dbReference>
<gene>
    <name evidence="4" type="ORF">GpartN1_g5985.t1</name>
</gene>
<evidence type="ECO:0000259" key="3">
    <source>
        <dbReference type="Pfam" id="PF17820"/>
    </source>
</evidence>
<reference evidence="4" key="1">
    <citation type="journal article" date="2022" name="Proc. Natl. Acad. Sci. U.S.A.">
        <title>Life cycle and functional genomics of the unicellular red alga Galdieria for elucidating algal and plant evolution and industrial use.</title>
        <authorList>
            <person name="Hirooka S."/>
            <person name="Itabashi T."/>
            <person name="Ichinose T.M."/>
            <person name="Onuma R."/>
            <person name="Fujiwara T."/>
            <person name="Yamashita S."/>
            <person name="Jong L.W."/>
            <person name="Tomita R."/>
            <person name="Iwane A.H."/>
            <person name="Miyagishima S.Y."/>
        </authorList>
    </citation>
    <scope>NUCLEOTIDE SEQUENCE</scope>
    <source>
        <strain evidence="4">NBRC 102759</strain>
    </source>
</reference>
<dbReference type="PANTHER" id="PTHR12651">
    <property type="entry name" value="26S PROTEASOME NON-ATPASE REGULATORY SUBUNIT 9"/>
    <property type="match status" value="1"/>
</dbReference>
<dbReference type="Gene3D" id="2.30.29.30">
    <property type="entry name" value="Pleckstrin-homology domain (PH domain)/Phosphotyrosine-binding domain (PTB)"/>
    <property type="match status" value="1"/>
</dbReference>
<evidence type="ECO:0000256" key="2">
    <source>
        <dbReference type="SAM" id="MobiDB-lite"/>
    </source>
</evidence>
<dbReference type="GO" id="GO:0005737">
    <property type="term" value="C:cytoplasm"/>
    <property type="evidence" value="ECO:0007669"/>
    <property type="project" value="TreeGrafter"/>
</dbReference>
<dbReference type="InterPro" id="IPR036034">
    <property type="entry name" value="PDZ_sf"/>
</dbReference>
<accession>A0A9C7Q1M7</accession>
<sequence length="1408" mass="166445">MERVNSNRAFDKIFDHQTSLYKMETNNRASLLQSYYRWRRSIVNKGYEVDANRHRQLAYFGLWKIGIIARCFHALRSYAEKRKEQRRKAEWFYKRLLAQKTLLALISHSLNSKVMVEGDSLKDVNQRKPQRRIEEWNRLVTGKRKNPQYILTMGAWIEALEARAERYCQRKLILRIFHLWLIYFHGTKIASSCRDKVTLILLSRTVPSRLVQRTYYETSVETVLPVITFDRIAFRSRRTQITFLWKLWIQGIEDIRECKHLWASSWKQLRDTIHNKTQEKPLQLPLKSSWIKTAVQQRQNDVLQRWMELRLHYTKQNAWNHMKLVLLDKDFNKRLAARKYDLYLLRMGLKALYQHSFVKMPNTFILNEDETAVRYADEIAKGKRKNKFFVFWKVTTKMHREKRLFAFEYVQRQRKVFLWTKSKWALQHYVTHIRHSERLIMNRTKVIQQSRVFRILKSYYKYRSNYSSSLLAKVSRSCLRVGGRYDVRRTLGRLVQVFHLPLNSTGMTQKYPNYILLWNKLLLGTSALRALKLDHLQRFHKGVLFSSLLYLLSDDLKRLSFVEWRAFVNTQLRRRRLHNRAIEFHQNCLLNRVFVLWRKNAQWLVAERQATQVAIEFSRHKTSSYWIPKWRKCVQYRNLVKTQISNKHHFLVRKWSFMLWRVETLVCVYSQKSKQRPFRRVIRAFQQVLQEESKQRKLLLIQQLKSNRIFEMHLRRMMDGATFCVYRNSRKADVHFHLDEHLEFMYSTRKEYCFSLVSIVELEYGIHSSSYSEYLRQGGVMAHESWQCFSIFLRNRSEALCLASDNERTLDSWFLGLVHIMEILQRKVRTFSLKAMRGRMKLDKLCRQRNCSLARILLERYLETTESKRVLSTIEHSLVSEAPLDMPSKHTGETPAHEGQGLHYQVLAQALFHPELLIEELNEQLLKKDAIQSQGPVSFYLESDKIHTNRCTQHQAEEIQSWLQADARILRVTIQCDIVPVEPTWIVEDEQITPLPPAPLEDLSPLPEDEPISFALSKTVSYIRSGRIPSLVPFARVRLIVPGSPSNAAGLVEDDYVLSLGRLRFYRDSRGIPFVVGCNITLQNISRWVEKECRQYESGTLQLVVLRRLEYYTEESEEAIEEWRTFRLQVLPKASPRYHGLLGATLDFDVLKQQFQEPSKNIPFAMVTLVQPGSPAAEAGFLPNDLILEYGSICFTPQDHYENAQQLVQESLNVYTDKAIVVVVLRSNNENVDSPYDAPLCMYRLLITPSFDYLWEGIHGMQWSFFLAPSVIGTLDNGETVYHTSRWLWAKWMLKTIKKVKVLLKPDDIVVRCRVFADFLNQIAADRKLAGVIRVYKKVDKYASFQCPLPCYDLFCKYIKSNEHLQLVIKEKKESSVCTTNSSLASSNNSSKAEPRKKFNWGMKKKRN</sequence>
<dbReference type="PANTHER" id="PTHR12651:SF1">
    <property type="entry name" value="26S PROTEASOME NON-ATPASE REGULATORY SUBUNIT 9"/>
    <property type="match status" value="1"/>
</dbReference>
<feature type="compositionally biased region" description="Low complexity" evidence="2">
    <location>
        <begin position="1381"/>
        <end position="1391"/>
    </location>
</feature>
<dbReference type="InterPro" id="IPR041489">
    <property type="entry name" value="PDZ_6"/>
</dbReference>
<dbReference type="SUPFAM" id="SSF50156">
    <property type="entry name" value="PDZ domain-like"/>
    <property type="match status" value="1"/>
</dbReference>